<sequence length="111" mass="11728">MRKFLLLGSLLAVSVSATANDAVKYTCKMGNAERVIEVVYASADKSVPCSVSYTKDGATQTLWNYESTQGQCEAKAAEFAEKQSGWGFSCTSESSGNETSSDASEATTSAQ</sequence>
<feature type="signal peptide" evidence="2">
    <location>
        <begin position="1"/>
        <end position="19"/>
    </location>
</feature>
<feature type="chain" id="PRO_5045371136" evidence="2">
    <location>
        <begin position="20"/>
        <end position="111"/>
    </location>
</feature>
<name>A0ABU1UW07_9GAMM</name>
<accession>A0ABU1UW07</accession>
<proteinExistence type="predicted"/>
<feature type="compositionally biased region" description="Low complexity" evidence="1">
    <location>
        <begin position="98"/>
        <end position="111"/>
    </location>
</feature>
<protein>
    <submittedName>
        <fullName evidence="3">Uncharacterized protein</fullName>
    </submittedName>
</protein>
<evidence type="ECO:0000313" key="3">
    <source>
        <dbReference type="EMBL" id="MDR7089317.1"/>
    </source>
</evidence>
<comment type="caution">
    <text evidence="3">The sequence shown here is derived from an EMBL/GenBank/DDBJ whole genome shotgun (WGS) entry which is preliminary data.</text>
</comment>
<keyword evidence="4" id="KW-1185">Reference proteome</keyword>
<reference evidence="3 4" key="1">
    <citation type="submission" date="2023-07" db="EMBL/GenBank/DDBJ databases">
        <title>Sorghum-associated microbial communities from plants grown in Nebraska, USA.</title>
        <authorList>
            <person name="Schachtman D."/>
        </authorList>
    </citation>
    <scope>NUCLEOTIDE SEQUENCE [LARGE SCALE GENOMIC DNA]</scope>
    <source>
        <strain evidence="3 4">BE190</strain>
    </source>
</reference>
<dbReference type="RefSeq" id="WP_310070261.1">
    <property type="nucleotide sequence ID" value="NZ_JAVDVX010000002.1"/>
</dbReference>
<evidence type="ECO:0000313" key="4">
    <source>
        <dbReference type="Proteomes" id="UP001253595"/>
    </source>
</evidence>
<dbReference type="EMBL" id="JAVDVX010000002">
    <property type="protein sequence ID" value="MDR7089317.1"/>
    <property type="molecule type" value="Genomic_DNA"/>
</dbReference>
<dbReference type="Proteomes" id="UP001253595">
    <property type="component" value="Unassembled WGS sequence"/>
</dbReference>
<evidence type="ECO:0000256" key="2">
    <source>
        <dbReference type="SAM" id="SignalP"/>
    </source>
</evidence>
<feature type="region of interest" description="Disordered" evidence="1">
    <location>
        <begin position="87"/>
        <end position="111"/>
    </location>
</feature>
<organism evidence="3 4">
    <name type="scientific">Cellvibrio fibrivorans</name>
    <dbReference type="NCBI Taxonomy" id="126350"/>
    <lineage>
        <taxon>Bacteria</taxon>
        <taxon>Pseudomonadati</taxon>
        <taxon>Pseudomonadota</taxon>
        <taxon>Gammaproteobacteria</taxon>
        <taxon>Cellvibrionales</taxon>
        <taxon>Cellvibrionaceae</taxon>
        <taxon>Cellvibrio</taxon>
    </lineage>
</organism>
<keyword evidence="2" id="KW-0732">Signal</keyword>
<evidence type="ECO:0000256" key="1">
    <source>
        <dbReference type="SAM" id="MobiDB-lite"/>
    </source>
</evidence>
<gene>
    <name evidence="3" type="ORF">J2X05_001323</name>
</gene>